<gene>
    <name evidence="1" type="ORF">CLV42_104301</name>
</gene>
<proteinExistence type="predicted"/>
<evidence type="ECO:0000313" key="2">
    <source>
        <dbReference type="Proteomes" id="UP000240978"/>
    </source>
</evidence>
<keyword evidence="2" id="KW-1185">Reference proteome</keyword>
<reference evidence="1 2" key="1">
    <citation type="submission" date="2018-03" db="EMBL/GenBank/DDBJ databases">
        <title>Genomic Encyclopedia of Archaeal and Bacterial Type Strains, Phase II (KMG-II): from individual species to whole genera.</title>
        <authorList>
            <person name="Goeker M."/>
        </authorList>
    </citation>
    <scope>NUCLEOTIDE SEQUENCE [LARGE SCALE GENOMIC DNA]</scope>
    <source>
        <strain evidence="1 2">DSM 18107</strain>
    </source>
</reference>
<dbReference type="AlphaFoldDB" id="A0A2P8GDG7"/>
<dbReference type="OrthoDB" id="647711at2"/>
<name>A0A2P8GDG7_9BACT</name>
<sequence length="175" mass="20374">MADRERFYRRGADSLEEGSEHFDVLRWEEVVQSERTHVKAYRPDYYKIGLIRGNNLCRDADRSVGISGATLVFFNPQVTYVCETLSEEQTGFLCMFREPFFTEKMKANINRLPMFMAGGEPCCLLTKEQEGVVSGIFGRMLDELSSDYLYKYDLLRNYVTELIHFALKKGRYNGR</sequence>
<accession>A0A2P8GDG7</accession>
<comment type="caution">
    <text evidence="1">The sequence shown here is derived from an EMBL/GenBank/DDBJ whole genome shotgun (WGS) entry which is preliminary data.</text>
</comment>
<evidence type="ECO:0008006" key="3">
    <source>
        <dbReference type="Google" id="ProtNLM"/>
    </source>
</evidence>
<organism evidence="1 2">
    <name type="scientific">Chitinophaga ginsengisoli</name>
    <dbReference type="NCBI Taxonomy" id="363837"/>
    <lineage>
        <taxon>Bacteria</taxon>
        <taxon>Pseudomonadati</taxon>
        <taxon>Bacteroidota</taxon>
        <taxon>Chitinophagia</taxon>
        <taxon>Chitinophagales</taxon>
        <taxon>Chitinophagaceae</taxon>
        <taxon>Chitinophaga</taxon>
    </lineage>
</organism>
<dbReference type="EMBL" id="PYGK01000004">
    <property type="protein sequence ID" value="PSL32000.1"/>
    <property type="molecule type" value="Genomic_DNA"/>
</dbReference>
<dbReference type="RefSeq" id="WP_106602218.1">
    <property type="nucleotide sequence ID" value="NZ_PYGK01000004.1"/>
</dbReference>
<dbReference type="Proteomes" id="UP000240978">
    <property type="component" value="Unassembled WGS sequence"/>
</dbReference>
<protein>
    <recommendedName>
        <fullName evidence="3">AraC family transcriptional regulator</fullName>
    </recommendedName>
</protein>
<evidence type="ECO:0000313" key="1">
    <source>
        <dbReference type="EMBL" id="PSL32000.1"/>
    </source>
</evidence>